<dbReference type="Gene3D" id="3.30.70.1320">
    <property type="entry name" value="Multidrug efflux transporter AcrB pore domain like"/>
    <property type="match status" value="1"/>
</dbReference>
<dbReference type="SUPFAM" id="SSF82714">
    <property type="entry name" value="Multidrug efflux transporter AcrB TolC docking domain, DN and DC subdomains"/>
    <property type="match status" value="2"/>
</dbReference>
<dbReference type="Gene3D" id="1.20.1640.10">
    <property type="entry name" value="Multidrug efflux transporter AcrB transmembrane domain"/>
    <property type="match status" value="2"/>
</dbReference>
<feature type="transmembrane region" description="Helical" evidence="8">
    <location>
        <begin position="320"/>
        <end position="339"/>
    </location>
</feature>
<dbReference type="NCBIfam" id="TIGR00914">
    <property type="entry name" value="2A0601"/>
    <property type="match status" value="1"/>
</dbReference>
<evidence type="ECO:0000256" key="8">
    <source>
        <dbReference type="SAM" id="Phobius"/>
    </source>
</evidence>
<accession>A0ABQ5XDR9</accession>
<dbReference type="Gene3D" id="3.30.70.1430">
    <property type="entry name" value="Multidrug efflux transporter AcrB pore domain"/>
    <property type="match status" value="2"/>
</dbReference>
<feature type="transmembrane region" description="Helical" evidence="8">
    <location>
        <begin position="346"/>
        <end position="365"/>
    </location>
</feature>
<keyword evidence="3" id="KW-0813">Transport</keyword>
<comment type="subcellular location">
    <subcellularLocation>
        <location evidence="1">Cell membrane</location>
        <topology evidence="1">Multi-pass membrane protein</topology>
    </subcellularLocation>
</comment>
<organism evidence="9 10">
    <name type="scientific">Dyella flagellata</name>
    <dbReference type="NCBI Taxonomy" id="1867833"/>
    <lineage>
        <taxon>Bacteria</taxon>
        <taxon>Pseudomonadati</taxon>
        <taxon>Pseudomonadota</taxon>
        <taxon>Gammaproteobacteria</taxon>
        <taxon>Lysobacterales</taxon>
        <taxon>Rhodanobacteraceae</taxon>
        <taxon>Dyella</taxon>
    </lineage>
</organism>
<dbReference type="Proteomes" id="UP001156627">
    <property type="component" value="Unassembled WGS sequence"/>
</dbReference>
<comment type="similarity">
    <text evidence="2">Belongs to the resistance-nodulation-cell division (RND) (TC 2.A.6) family.</text>
</comment>
<evidence type="ECO:0000256" key="5">
    <source>
        <dbReference type="ARBA" id="ARBA00022692"/>
    </source>
</evidence>
<evidence type="ECO:0000256" key="6">
    <source>
        <dbReference type="ARBA" id="ARBA00022989"/>
    </source>
</evidence>
<dbReference type="InterPro" id="IPR001036">
    <property type="entry name" value="Acrflvin-R"/>
</dbReference>
<evidence type="ECO:0000256" key="4">
    <source>
        <dbReference type="ARBA" id="ARBA00022475"/>
    </source>
</evidence>
<keyword evidence="6 8" id="KW-1133">Transmembrane helix</keyword>
<feature type="transmembrane region" description="Helical" evidence="8">
    <location>
        <begin position="900"/>
        <end position="920"/>
    </location>
</feature>
<evidence type="ECO:0000313" key="10">
    <source>
        <dbReference type="Proteomes" id="UP001156627"/>
    </source>
</evidence>
<dbReference type="Pfam" id="PF00873">
    <property type="entry name" value="ACR_tran"/>
    <property type="match status" value="1"/>
</dbReference>
<evidence type="ECO:0000256" key="2">
    <source>
        <dbReference type="ARBA" id="ARBA00010942"/>
    </source>
</evidence>
<feature type="transmembrane region" description="Helical" evidence="8">
    <location>
        <begin position="534"/>
        <end position="553"/>
    </location>
</feature>
<evidence type="ECO:0000256" key="1">
    <source>
        <dbReference type="ARBA" id="ARBA00004651"/>
    </source>
</evidence>
<dbReference type="EMBL" id="BSOA01000031">
    <property type="protein sequence ID" value="GLQ89243.1"/>
    <property type="molecule type" value="Genomic_DNA"/>
</dbReference>
<feature type="transmembrane region" description="Helical" evidence="8">
    <location>
        <begin position="1007"/>
        <end position="1032"/>
    </location>
</feature>
<evidence type="ECO:0000313" key="9">
    <source>
        <dbReference type="EMBL" id="GLQ89243.1"/>
    </source>
</evidence>
<keyword evidence="4" id="KW-1003">Cell membrane</keyword>
<keyword evidence="10" id="KW-1185">Reference proteome</keyword>
<protein>
    <submittedName>
        <fullName evidence="9">Cation efflux system protein</fullName>
    </submittedName>
</protein>
<keyword evidence="5 8" id="KW-0812">Transmembrane</keyword>
<comment type="caution">
    <text evidence="9">The sequence shown here is derived from an EMBL/GenBank/DDBJ whole genome shotgun (WGS) entry which is preliminary data.</text>
</comment>
<dbReference type="PANTHER" id="PTHR32063">
    <property type="match status" value="1"/>
</dbReference>
<feature type="transmembrane region" description="Helical" evidence="8">
    <location>
        <begin position="371"/>
        <end position="391"/>
    </location>
</feature>
<dbReference type="SUPFAM" id="SSF82693">
    <property type="entry name" value="Multidrug efflux transporter AcrB pore domain, PN1, PN2, PC1 and PC2 subdomains"/>
    <property type="match status" value="3"/>
</dbReference>
<sequence length="1051" mass="114006">MMALLAFIAAGLMAYSKLNIEAYPNPAPVILEITAQAPGLSAEEMERLYTRPMELGVATTPGVDNIRSTSFYGLSFVRVTFKYGVDYNFAYTRTAINLQQNVSLPNNTQPQIQASSLVGEIFRYQLEGPPHYGLTNLRTLQDWVVSHRLLSVPGVGQVVTWGGTTKEYHVDVDMPKLQGYKITLPQVITALGNANGNVGGRTINLGQQSVNVRGVGLIADTSDIEHVVLSQNNGTPVLVKNVADVTVGAAPRLGKAGRDDQSDVVTGIVVMNPTERTSEVVARVQAEVDRLNHDGTLPPGVKVVPFYDRSTLVGVTTHTVLHNLIFGCLLVFLIQWVFLGDLRSALIVSANIPIALFFSIIILVLCGDSANLLSVGAVDFGIIVDSAVIMIENIFRNLQKGEHERRELLHYYAESRGGAGPVGPGSHGWTDRIRMLYVSAMQVDRAVLFSSAITVAAFIPLFTMQGVEGQIFNPMARTYAYALSGALIATFTVTPVLASLLLPKQVKEVETIFVRAIRHVYSPILRWALQRRKLTVGLGLGFLLVAAMLLPRIGTEFLPSLEEGNLWIRASMPPTISLEAGMKMVDRMRHIIKTHPEVITVVSQHGRPDDGSDAAGFYNVELFVPLKPEGDWPPGDSKAKLVAGLQKEFNAEFPGVGFNFSQYIQDNVEEALSGVKGANAVKILGPDLGELERLAAEVMHQMEQVRGVQDLGVFHVLGQPNLNITVDRAKAARYGLNTGDVNAVVQAALAGTQATTVQEGEKQFALMVRLSPQYRTSIDAIGNVMVGYTNSAGNTAYVPLREVASISLDTGASYIYHERNERYIPVKFSVRGRDLGSTVEEAQQRIAKHVKLPSGYHLAWAGEFSDMQQAKQRMAVVLPIAIGLILALLFTLFNSMRDSLLTLASIPFSIAGGIIALYLSGLNLSVSAAIGFVSLFGVSVMNGILVITYFNHLLFEGRTPMEAMYLAAEQRMRPMLMTAFSACIGLFPAAISHGIGSQVQRPLATVVVGGMLLGPIMLLIVAPALQVIVVEWSQARRARRRQLAGEEGGAT</sequence>
<dbReference type="SUPFAM" id="SSF82866">
    <property type="entry name" value="Multidrug efflux transporter AcrB transmembrane domain"/>
    <property type="match status" value="2"/>
</dbReference>
<reference evidence="10" key="1">
    <citation type="journal article" date="2019" name="Int. J. Syst. Evol. Microbiol.">
        <title>The Global Catalogue of Microorganisms (GCM) 10K type strain sequencing project: providing services to taxonomists for standard genome sequencing and annotation.</title>
        <authorList>
            <consortium name="The Broad Institute Genomics Platform"/>
            <consortium name="The Broad Institute Genome Sequencing Center for Infectious Disease"/>
            <person name="Wu L."/>
            <person name="Ma J."/>
        </authorList>
    </citation>
    <scope>NUCLEOTIDE SEQUENCE [LARGE SCALE GENOMIC DNA]</scope>
    <source>
        <strain evidence="10">NBRC 111981</strain>
    </source>
</reference>
<gene>
    <name evidence="9" type="ORF">GCM10007898_28150</name>
</gene>
<evidence type="ECO:0000256" key="7">
    <source>
        <dbReference type="ARBA" id="ARBA00023136"/>
    </source>
</evidence>
<name>A0ABQ5XDR9_9GAMM</name>
<feature type="transmembrane region" description="Helical" evidence="8">
    <location>
        <begin position="926"/>
        <end position="954"/>
    </location>
</feature>
<feature type="transmembrane region" description="Helical" evidence="8">
    <location>
        <begin position="446"/>
        <end position="467"/>
    </location>
</feature>
<dbReference type="PANTHER" id="PTHR32063:SF12">
    <property type="entry name" value="CATION EFFLUX SYSTEM PROTEIN"/>
    <property type="match status" value="1"/>
</dbReference>
<feature type="transmembrane region" description="Helical" evidence="8">
    <location>
        <begin position="975"/>
        <end position="995"/>
    </location>
</feature>
<dbReference type="Gene3D" id="3.30.70.1440">
    <property type="entry name" value="Multidrug efflux transporter AcrB pore domain"/>
    <property type="match status" value="1"/>
</dbReference>
<feature type="transmembrane region" description="Helical" evidence="8">
    <location>
        <begin position="874"/>
        <end position="893"/>
    </location>
</feature>
<keyword evidence="7 8" id="KW-0472">Membrane</keyword>
<dbReference type="Gene3D" id="3.30.2090.10">
    <property type="entry name" value="Multidrug efflux transporter AcrB TolC docking domain, DN and DC subdomains"/>
    <property type="match status" value="2"/>
</dbReference>
<evidence type="ECO:0000256" key="3">
    <source>
        <dbReference type="ARBA" id="ARBA00022448"/>
    </source>
</evidence>
<dbReference type="PRINTS" id="PR00702">
    <property type="entry name" value="ACRIFLAVINRP"/>
</dbReference>
<dbReference type="InterPro" id="IPR004763">
    <property type="entry name" value="CusA-like"/>
</dbReference>
<dbReference type="InterPro" id="IPR027463">
    <property type="entry name" value="AcrB_DN_DC_subdom"/>
</dbReference>
<feature type="transmembrane region" description="Helical" evidence="8">
    <location>
        <begin position="479"/>
        <end position="502"/>
    </location>
</feature>
<proteinExistence type="inferred from homology"/>